<name>A0A395W9U2_9FIRM</name>
<accession>A0A395W9U2</accession>
<dbReference type="AlphaFoldDB" id="A0A395W9U2"/>
<dbReference type="EMBL" id="QRYQ01000003">
    <property type="protein sequence ID" value="RGU93267.1"/>
    <property type="molecule type" value="Genomic_DNA"/>
</dbReference>
<proteinExistence type="predicted"/>
<evidence type="ECO:0000313" key="2">
    <source>
        <dbReference type="Proteomes" id="UP000265489"/>
    </source>
</evidence>
<reference evidence="1 2" key="1">
    <citation type="submission" date="2018-08" db="EMBL/GenBank/DDBJ databases">
        <title>A genome reference for cultivated species of the human gut microbiota.</title>
        <authorList>
            <person name="Zou Y."/>
            <person name="Xue W."/>
            <person name="Luo G."/>
        </authorList>
    </citation>
    <scope>NUCLEOTIDE SEQUENCE [LARGE SCALE GENOMIC DNA]</scope>
    <source>
        <strain evidence="1 2">AF15-20</strain>
    </source>
</reference>
<dbReference type="GeneID" id="66579059"/>
<comment type="caution">
    <text evidence="1">The sequence shown here is derived from an EMBL/GenBank/DDBJ whole genome shotgun (WGS) entry which is preliminary data.</text>
</comment>
<gene>
    <name evidence="1" type="ORF">DWW32_02755</name>
</gene>
<sequence>MKDYITNTIILKNGDQVEIVEPASLPLNQKLMYQIENAEYKVIINYKGTKTIIPVENILFATSSPLTITHEELIDEI</sequence>
<organism evidence="1 2">
    <name type="scientific">Holdemanella biformis</name>
    <dbReference type="NCBI Taxonomy" id="1735"/>
    <lineage>
        <taxon>Bacteria</taxon>
        <taxon>Bacillati</taxon>
        <taxon>Bacillota</taxon>
        <taxon>Erysipelotrichia</taxon>
        <taxon>Erysipelotrichales</taxon>
        <taxon>Erysipelotrichaceae</taxon>
        <taxon>Holdemanella</taxon>
    </lineage>
</organism>
<protein>
    <submittedName>
        <fullName evidence="1">Uncharacterized protein</fullName>
    </submittedName>
</protein>
<evidence type="ECO:0000313" key="1">
    <source>
        <dbReference type="EMBL" id="RGU93267.1"/>
    </source>
</evidence>
<dbReference type="Proteomes" id="UP000265489">
    <property type="component" value="Unassembled WGS sequence"/>
</dbReference>
<dbReference type="RefSeq" id="WP_118324687.1">
    <property type="nucleotide sequence ID" value="NZ_QRYH01000004.1"/>
</dbReference>